<protein>
    <submittedName>
        <fullName evidence="3">DUF560 domain-containing protein</fullName>
    </submittedName>
</protein>
<name>A0A4R0PEL0_9HYPH</name>
<dbReference type="Pfam" id="PF04575">
    <property type="entry name" value="SlipAM"/>
    <property type="match status" value="1"/>
</dbReference>
<evidence type="ECO:0000256" key="1">
    <source>
        <dbReference type="SAM" id="SignalP"/>
    </source>
</evidence>
<reference evidence="3 4" key="1">
    <citation type="journal article" date="2015" name="Antonie Van Leeuwenhoek">
        <title>Oricola cellulosilytica gen. nov., sp. nov., a cellulose-degrading bacterium of the family Phyllobacteriaceae isolated from surface seashore water, and emended descriptions of Mesorhizobium loti and Phyllobacterium myrsinacearum.</title>
        <authorList>
            <person name="Hameed A."/>
            <person name="Shahina M."/>
            <person name="Lai W.A."/>
            <person name="Lin S.Y."/>
            <person name="Young L.S."/>
            <person name="Liu Y.C."/>
            <person name="Hsu Y.H."/>
            <person name="Young C.C."/>
        </authorList>
    </citation>
    <scope>NUCLEOTIDE SEQUENCE [LARGE SCALE GENOMIC DNA]</scope>
    <source>
        <strain evidence="3 4">KCTC 52183</strain>
    </source>
</reference>
<dbReference type="Proteomes" id="UP000291301">
    <property type="component" value="Unassembled WGS sequence"/>
</dbReference>
<feature type="chain" id="PRO_5020300105" evidence="1">
    <location>
        <begin position="23"/>
        <end position="428"/>
    </location>
</feature>
<keyword evidence="1" id="KW-0732">Signal</keyword>
<dbReference type="InterPro" id="IPR007655">
    <property type="entry name" value="Slam_C"/>
</dbReference>
<comment type="caution">
    <text evidence="3">The sequence shown here is derived from an EMBL/GenBank/DDBJ whole genome shotgun (WGS) entry which is preliminary data.</text>
</comment>
<gene>
    <name evidence="3" type="ORF">E0D97_02145</name>
</gene>
<organism evidence="3 4">
    <name type="scientific">Oricola cellulosilytica</name>
    <dbReference type="NCBI Taxonomy" id="1429082"/>
    <lineage>
        <taxon>Bacteria</taxon>
        <taxon>Pseudomonadati</taxon>
        <taxon>Pseudomonadota</taxon>
        <taxon>Alphaproteobacteria</taxon>
        <taxon>Hyphomicrobiales</taxon>
        <taxon>Ahrensiaceae</taxon>
        <taxon>Oricola</taxon>
    </lineage>
</organism>
<feature type="signal peptide" evidence="1">
    <location>
        <begin position="1"/>
        <end position="22"/>
    </location>
</feature>
<dbReference type="PROSITE" id="PS51257">
    <property type="entry name" value="PROKAR_LIPOPROTEIN"/>
    <property type="match status" value="1"/>
</dbReference>
<keyword evidence="4" id="KW-1185">Reference proteome</keyword>
<proteinExistence type="predicted"/>
<evidence type="ECO:0000259" key="2">
    <source>
        <dbReference type="Pfam" id="PF04575"/>
    </source>
</evidence>
<evidence type="ECO:0000313" key="3">
    <source>
        <dbReference type="EMBL" id="TCD16255.1"/>
    </source>
</evidence>
<dbReference type="AlphaFoldDB" id="A0A4R0PEL0"/>
<feature type="domain" description="Surface lipoprotein assembly modifier C-terminal" evidence="2">
    <location>
        <begin position="239"/>
        <end position="428"/>
    </location>
</feature>
<sequence>MRLLACIPILFVFACTIYSAHAQSISEIDRSIGRKNFPEAAVMASRMAAKTGLGWLPDYVRGYALLASGNAKDAESLARRLEDIGVHDVRIRHLLINTLLAQGKSRQSIYWIRRNMGAVDDPVIRAEYGRAVAMYQRMHPDGGISMAGGVIPSTNVTKGTAMDTVYLNDLPFAIAPEAQQGAGITATASATAFRRFQTGELNELMASVTAGVERGIYGTETDLLTLSPRLRFVVYRGANNFWVGPVSELQWQGGRPYARRWGMAAGTSLFLSPSDRLDVTTEAVKQDSRDRPYLDGTRIKADMAWKRKLPGSSVLTLGAGFTRETTRAGHLSFRGGRASATLGRTWQSGLYADFSFSWEEKFYDADFPLISEPRKDREASLQIGFAHERLKLFGTIPYVGARYVKHGSNVPLYRFSSTDLVLRAHRQF</sequence>
<accession>A0A4R0PEL0</accession>
<dbReference type="EMBL" id="SJST01000001">
    <property type="protein sequence ID" value="TCD16255.1"/>
    <property type="molecule type" value="Genomic_DNA"/>
</dbReference>
<evidence type="ECO:0000313" key="4">
    <source>
        <dbReference type="Proteomes" id="UP000291301"/>
    </source>
</evidence>